<proteinExistence type="predicted"/>
<keyword evidence="2" id="KW-1185">Reference proteome</keyword>
<gene>
    <name evidence="1" type="ORF">K432DRAFT_52053</name>
</gene>
<evidence type="ECO:0000313" key="1">
    <source>
        <dbReference type="EMBL" id="OCK85294.1"/>
    </source>
</evidence>
<dbReference type="Proteomes" id="UP000250266">
    <property type="component" value="Unassembled WGS sequence"/>
</dbReference>
<reference evidence="1 2" key="1">
    <citation type="journal article" date="2016" name="Nat. Commun.">
        <title>Ectomycorrhizal ecology is imprinted in the genome of the dominant symbiotic fungus Cenococcum geophilum.</title>
        <authorList>
            <consortium name="DOE Joint Genome Institute"/>
            <person name="Peter M."/>
            <person name="Kohler A."/>
            <person name="Ohm R.A."/>
            <person name="Kuo A."/>
            <person name="Krutzmann J."/>
            <person name="Morin E."/>
            <person name="Arend M."/>
            <person name="Barry K.W."/>
            <person name="Binder M."/>
            <person name="Choi C."/>
            <person name="Clum A."/>
            <person name="Copeland A."/>
            <person name="Grisel N."/>
            <person name="Haridas S."/>
            <person name="Kipfer T."/>
            <person name="LaButti K."/>
            <person name="Lindquist E."/>
            <person name="Lipzen A."/>
            <person name="Maire R."/>
            <person name="Meier B."/>
            <person name="Mihaltcheva S."/>
            <person name="Molinier V."/>
            <person name="Murat C."/>
            <person name="Poggeler S."/>
            <person name="Quandt C.A."/>
            <person name="Sperisen C."/>
            <person name="Tritt A."/>
            <person name="Tisserant E."/>
            <person name="Crous P.W."/>
            <person name="Henrissat B."/>
            <person name="Nehls U."/>
            <person name="Egli S."/>
            <person name="Spatafora J.W."/>
            <person name="Grigoriev I.V."/>
            <person name="Martin F.M."/>
        </authorList>
    </citation>
    <scope>NUCLEOTIDE SEQUENCE [LARGE SCALE GENOMIC DNA]</scope>
    <source>
        <strain evidence="1 2">CBS 459.81</strain>
    </source>
</reference>
<dbReference type="AlphaFoldDB" id="A0A8E2JKF0"/>
<protein>
    <submittedName>
        <fullName evidence="1">Uncharacterized protein</fullName>
    </submittedName>
</protein>
<dbReference type="EMBL" id="KV744821">
    <property type="protein sequence ID" value="OCK85294.1"/>
    <property type="molecule type" value="Genomic_DNA"/>
</dbReference>
<accession>A0A8E2JKF0</accession>
<sequence length="98" mass="11466">MEEQMDRYRYRVVRRWFCSLVFSVVWQVRGELSRSAQQISHGDASGHFLKKRRQSRSRTLVEALPSAACTRTSCLYVLHTIMVQGTPIGPWRRVDQNP</sequence>
<evidence type="ECO:0000313" key="2">
    <source>
        <dbReference type="Proteomes" id="UP000250266"/>
    </source>
</evidence>
<name>A0A8E2JKF0_9PEZI</name>
<organism evidence="1 2">
    <name type="scientific">Lepidopterella palustris CBS 459.81</name>
    <dbReference type="NCBI Taxonomy" id="1314670"/>
    <lineage>
        <taxon>Eukaryota</taxon>
        <taxon>Fungi</taxon>
        <taxon>Dikarya</taxon>
        <taxon>Ascomycota</taxon>
        <taxon>Pezizomycotina</taxon>
        <taxon>Dothideomycetes</taxon>
        <taxon>Pleosporomycetidae</taxon>
        <taxon>Mytilinidiales</taxon>
        <taxon>Argynnaceae</taxon>
        <taxon>Lepidopterella</taxon>
    </lineage>
</organism>